<dbReference type="EMBL" id="JAESIY010000017">
    <property type="protein sequence ID" value="MBL3658817.1"/>
    <property type="molecule type" value="Genomic_DNA"/>
</dbReference>
<dbReference type="Proteomes" id="UP000659388">
    <property type="component" value="Unassembled WGS sequence"/>
</dbReference>
<feature type="transmembrane region" description="Helical" evidence="1">
    <location>
        <begin position="128"/>
        <end position="151"/>
    </location>
</feature>
<organism evidence="2 3">
    <name type="scientific">Fulvivirga sediminis</name>
    <dbReference type="NCBI Taxonomy" id="2803949"/>
    <lineage>
        <taxon>Bacteria</taxon>
        <taxon>Pseudomonadati</taxon>
        <taxon>Bacteroidota</taxon>
        <taxon>Cytophagia</taxon>
        <taxon>Cytophagales</taxon>
        <taxon>Fulvivirgaceae</taxon>
        <taxon>Fulvivirga</taxon>
    </lineage>
</organism>
<reference evidence="2" key="1">
    <citation type="submission" date="2021-01" db="EMBL/GenBank/DDBJ databases">
        <title>Fulvivirga kasyanovii gen. nov., sp nov., a novel member of the phylum Bacteroidetes isolated from seawater in a mussel farm.</title>
        <authorList>
            <person name="Zhao L.-H."/>
            <person name="Wang Z.-J."/>
        </authorList>
    </citation>
    <scope>NUCLEOTIDE SEQUENCE</scope>
    <source>
        <strain evidence="2">2943</strain>
    </source>
</reference>
<sequence length="230" mass="26125">MQNQEDKKRSIIVCVSIIIGTLAFYYLQIFIAKKSADDILQPYIDGDVKIEAVIVTIKISPDQIPSNKLRILKNQYDIIKSKKEHHLKITRLMNAYYFASTLLLVISTIVLGVLLLKVADDGLKTKSNLFKTIFYTVLSLTTFFGVLIQVLDHKENIASNKATYIAYSSTQLKIYNYLTTDGKNDMTNSETINVDKFISSINQEITSINNITFGIEHDRVKDANDIFKNN</sequence>
<keyword evidence="1" id="KW-1133">Transmembrane helix</keyword>
<keyword evidence="1" id="KW-0472">Membrane</keyword>
<gene>
    <name evidence="2" type="ORF">JL102_21895</name>
</gene>
<accession>A0A937F986</accession>
<keyword evidence="1" id="KW-0812">Transmembrane</keyword>
<dbReference type="RefSeq" id="WP_202246608.1">
    <property type="nucleotide sequence ID" value="NZ_JAESIY010000017.1"/>
</dbReference>
<keyword evidence="3" id="KW-1185">Reference proteome</keyword>
<comment type="caution">
    <text evidence="2">The sequence shown here is derived from an EMBL/GenBank/DDBJ whole genome shotgun (WGS) entry which is preliminary data.</text>
</comment>
<dbReference type="AlphaFoldDB" id="A0A937F986"/>
<evidence type="ECO:0000313" key="2">
    <source>
        <dbReference type="EMBL" id="MBL3658817.1"/>
    </source>
</evidence>
<proteinExistence type="predicted"/>
<feature type="transmembrane region" description="Helical" evidence="1">
    <location>
        <begin position="12"/>
        <end position="31"/>
    </location>
</feature>
<protein>
    <submittedName>
        <fullName evidence="2">Uncharacterized protein</fullName>
    </submittedName>
</protein>
<feature type="transmembrane region" description="Helical" evidence="1">
    <location>
        <begin position="95"/>
        <end position="116"/>
    </location>
</feature>
<name>A0A937F986_9BACT</name>
<evidence type="ECO:0000313" key="3">
    <source>
        <dbReference type="Proteomes" id="UP000659388"/>
    </source>
</evidence>
<evidence type="ECO:0000256" key="1">
    <source>
        <dbReference type="SAM" id="Phobius"/>
    </source>
</evidence>